<feature type="compositionally biased region" description="Basic residues" evidence="11">
    <location>
        <begin position="42"/>
        <end position="55"/>
    </location>
</feature>
<dbReference type="InterPro" id="IPR054728">
    <property type="entry name" value="RsmB-like_ferredoxin"/>
</dbReference>
<feature type="binding site" evidence="9">
    <location>
        <position position="501"/>
    </location>
    <ligand>
        <name>S-adenosyl-L-methionine</name>
        <dbReference type="ChEBI" id="CHEBI:59789"/>
    </ligand>
</feature>
<dbReference type="SUPFAM" id="SSF53335">
    <property type="entry name" value="S-adenosyl-L-methionine-dependent methyltransferases"/>
    <property type="match status" value="1"/>
</dbReference>
<evidence type="ECO:0000256" key="1">
    <source>
        <dbReference type="ARBA" id="ARBA00004604"/>
    </source>
</evidence>
<accession>A0A9P0MFY4</accession>
<feature type="compositionally biased region" description="Acidic residues" evidence="11">
    <location>
        <begin position="143"/>
        <end position="213"/>
    </location>
</feature>
<dbReference type="GO" id="GO:0005730">
    <property type="term" value="C:nucleolus"/>
    <property type="evidence" value="ECO:0007669"/>
    <property type="project" value="UniProtKB-SubCell"/>
</dbReference>
<feature type="compositionally biased region" description="Basic residues" evidence="11">
    <location>
        <begin position="916"/>
        <end position="926"/>
    </location>
</feature>
<evidence type="ECO:0000256" key="9">
    <source>
        <dbReference type="PROSITE-ProRule" id="PRU01023"/>
    </source>
</evidence>
<evidence type="ECO:0000256" key="2">
    <source>
        <dbReference type="ARBA" id="ARBA00007494"/>
    </source>
</evidence>
<dbReference type="PRINTS" id="PR02012">
    <property type="entry name" value="RCMTNOP2"/>
</dbReference>
<feature type="compositionally biased region" description="Basic and acidic residues" evidence="11">
    <location>
        <begin position="844"/>
        <end position="853"/>
    </location>
</feature>
<dbReference type="InterPro" id="IPR023267">
    <property type="entry name" value="RCMT"/>
</dbReference>
<evidence type="ECO:0000256" key="10">
    <source>
        <dbReference type="SAM" id="Coils"/>
    </source>
</evidence>
<feature type="compositionally biased region" description="Basic and acidic residues" evidence="11">
    <location>
        <begin position="1"/>
        <end position="12"/>
    </location>
</feature>
<dbReference type="Pfam" id="PF01189">
    <property type="entry name" value="Methyltr_RsmB-F"/>
    <property type="match status" value="1"/>
</dbReference>
<feature type="compositionally biased region" description="Basic residues" evidence="11">
    <location>
        <begin position="13"/>
        <end position="23"/>
    </location>
</feature>
<dbReference type="PANTHER" id="PTHR22807:SF30">
    <property type="entry name" value="28S RRNA (CYTOSINE(4447)-C(5))-METHYLTRANSFERASE-RELATED"/>
    <property type="match status" value="1"/>
</dbReference>
<dbReference type="EMBL" id="OV725079">
    <property type="protein sequence ID" value="CAH1397328.1"/>
    <property type="molecule type" value="Genomic_DNA"/>
</dbReference>
<evidence type="ECO:0000256" key="11">
    <source>
        <dbReference type="SAM" id="MobiDB-lite"/>
    </source>
</evidence>
<feature type="region of interest" description="Disordered" evidence="11">
    <location>
        <begin position="1"/>
        <end position="60"/>
    </location>
</feature>
<evidence type="ECO:0000313" key="14">
    <source>
        <dbReference type="Proteomes" id="UP001152798"/>
    </source>
</evidence>
<dbReference type="InterPro" id="IPR001678">
    <property type="entry name" value="MeTrfase_RsmB-F_NOP2_dom"/>
</dbReference>
<evidence type="ECO:0000256" key="5">
    <source>
        <dbReference type="ARBA" id="ARBA00022679"/>
    </source>
</evidence>
<feature type="compositionally biased region" description="Polar residues" evidence="11">
    <location>
        <begin position="980"/>
        <end position="996"/>
    </location>
</feature>
<keyword evidence="6 9" id="KW-0949">S-adenosyl-L-methionine</keyword>
<dbReference type="Proteomes" id="UP001152798">
    <property type="component" value="Chromosome 3"/>
</dbReference>
<evidence type="ECO:0000313" key="13">
    <source>
        <dbReference type="EMBL" id="CAH1397328.1"/>
    </source>
</evidence>
<feature type="compositionally biased region" description="Acidic residues" evidence="11">
    <location>
        <begin position="637"/>
        <end position="672"/>
    </location>
</feature>
<feature type="region of interest" description="Disordered" evidence="11">
    <location>
        <begin position="73"/>
        <end position="231"/>
    </location>
</feature>
<evidence type="ECO:0000259" key="12">
    <source>
        <dbReference type="PROSITE" id="PS51686"/>
    </source>
</evidence>
<dbReference type="Pfam" id="PF22458">
    <property type="entry name" value="RsmF-B_ferredox"/>
    <property type="match status" value="1"/>
</dbReference>
<proteinExistence type="inferred from homology"/>
<dbReference type="PRINTS" id="PR02008">
    <property type="entry name" value="RCMTFAMILY"/>
</dbReference>
<feature type="compositionally biased region" description="Basic residues" evidence="11">
    <location>
        <begin position="860"/>
        <end position="872"/>
    </location>
</feature>
<feature type="compositionally biased region" description="Polar residues" evidence="11">
    <location>
        <begin position="880"/>
        <end position="889"/>
    </location>
</feature>
<dbReference type="GO" id="GO:0009383">
    <property type="term" value="F:rRNA (cytosine-C5-)-methyltransferase activity"/>
    <property type="evidence" value="ECO:0007669"/>
    <property type="project" value="TreeGrafter"/>
</dbReference>
<feature type="region of interest" description="Disordered" evidence="11">
    <location>
        <begin position="635"/>
        <end position="1010"/>
    </location>
</feature>
<comment type="similarity">
    <text evidence="2 9">Belongs to the class I-like SAM-binding methyltransferase superfamily. RsmB/NOP family.</text>
</comment>
<dbReference type="CDD" id="cd02440">
    <property type="entry name" value="AdoMet_MTases"/>
    <property type="match status" value="1"/>
</dbReference>
<feature type="active site" description="Nucleophile" evidence="9">
    <location>
        <position position="558"/>
    </location>
</feature>
<dbReference type="InterPro" id="IPR011023">
    <property type="entry name" value="Nop2p"/>
</dbReference>
<feature type="compositionally biased region" description="Basic residues" evidence="11">
    <location>
        <begin position="998"/>
        <end position="1010"/>
    </location>
</feature>
<keyword evidence="5 9" id="KW-0808">Transferase</keyword>
<dbReference type="NCBIfam" id="TIGR00446">
    <property type="entry name" value="nop2p"/>
    <property type="match status" value="1"/>
</dbReference>
<keyword evidence="3" id="KW-0690">Ribosome biogenesis</keyword>
<keyword evidence="14" id="KW-1185">Reference proteome</keyword>
<sequence>MGRKAKFNELKNQKRGPGRKAKKQKDPSFPFLKEENKVSKPLTHRQKQRAAKRVIKQQQKIDSIKEKKELKSILKQKKEKNDTSQLDAKVRNKKIKNEESDSEIEEEINSPDKKKSDVSNFKITKKQKKNIPSLNGDIKRADEEEMEDSDDEEDMEGSGEEDEEMENSGEEEEEMEDSGEGEDDDELELDGDGSSSDEDKETDESDEEMEEDDCKVGTLDDVGSDDEELPIEKEAKKLIKKTKREEKEAEEELKLNIANKEIFSFPDDDDIAKTINIPEMEQRIKDVLMVLSNFKNFKEEGKSRKDYIALLKKDLMGYFSYNEFMIDKLIELFPLTDLMDFLEASEAQRPLTIRTNSLKCRRRDLAQALISRGVNVDPIGKWSKVGLVIYNSPVPIGATPEYLAGHYIIQGASSLLPVMALAPQENEKILDLCAAPGGKASHIAAIMKNTGVLFANDSNKDRAKAIVGNFHRLGVINSVICCFDGRKFPQVMTGFDRVLLDAPCSGTGVISKDPSVKTTKDEVDIQRCMTLQKDLILAAIDCLNFKSSTGGYLVYSTCSVLPEENECVIQYALKKRDVKLVETGIDFGESGFTHFRQYRFHPSMNLTKRIYPHTHNMDGFFIAKLKKCSNKVLKVNDDDDEEEEEEAEEENNEVDQEEEANDSSQESDDDESDKSSNIKHQNKNIVNNKIAEKKQEKIKKNPVANKSEVITQSKSENNEKKGELNVKINNKRKEKQGPFPQNKDSLKRTHDGEDAGSTINKKKKRRKNKKKNPQTETIESTQQLEISNPKKSPVENNPVNTNSVNKSEVITQSKSENNEKKEELNVKINNKRKEKQGPFPQNKDSLKRTHDSEDAGSTINKKKKRRKNKKKIPQTEPIEGTQQLEISNTKKSSVENNPVNKNSVNNPVNNAETKKESKRNKKKKKSNNLVEGTLALEGKNKKDNEEIQAPKKKQKIGQKNVDNENISKPFPEKKKVKNEPANTLKTESHPAVTSQLNKKNKNKNKKHIPT</sequence>
<keyword evidence="4 9" id="KW-0489">Methyltransferase</keyword>
<dbReference type="PROSITE" id="PS51686">
    <property type="entry name" value="SAM_MT_RSMB_NOP"/>
    <property type="match status" value="1"/>
</dbReference>
<reference evidence="13" key="1">
    <citation type="submission" date="2022-01" db="EMBL/GenBank/DDBJ databases">
        <authorList>
            <person name="King R."/>
        </authorList>
    </citation>
    <scope>NUCLEOTIDE SEQUENCE</scope>
</reference>
<dbReference type="InterPro" id="IPR023273">
    <property type="entry name" value="RCMT_NOP2"/>
</dbReference>
<feature type="compositionally biased region" description="Acidic residues" evidence="11">
    <location>
        <begin position="100"/>
        <end position="109"/>
    </location>
</feature>
<feature type="compositionally biased region" description="Basic and acidic residues" evidence="11">
    <location>
        <begin position="744"/>
        <end position="753"/>
    </location>
</feature>
<dbReference type="FunFam" id="3.30.70.1170:FF:000001">
    <property type="entry name" value="Ribosomal RNA methyltransferase Nop2"/>
    <property type="match status" value="1"/>
</dbReference>
<feature type="domain" description="SAM-dependent MTase RsmB/NOP-type" evidence="12">
    <location>
        <begin position="341"/>
        <end position="628"/>
    </location>
</feature>
<dbReference type="GO" id="GO:0003723">
    <property type="term" value="F:RNA binding"/>
    <property type="evidence" value="ECO:0007669"/>
    <property type="project" value="UniProtKB-UniRule"/>
</dbReference>
<dbReference type="PROSITE" id="PS01153">
    <property type="entry name" value="NOL1_NOP2_SUN"/>
    <property type="match status" value="1"/>
</dbReference>
<comment type="subcellular location">
    <subcellularLocation>
        <location evidence="1">Nucleus</location>
        <location evidence="1">Nucleolus</location>
    </subcellularLocation>
</comment>
<feature type="compositionally biased region" description="Basic and acidic residues" evidence="11">
    <location>
        <begin position="938"/>
        <end position="949"/>
    </location>
</feature>
<dbReference type="Gene3D" id="3.40.50.150">
    <property type="entry name" value="Vaccinia Virus protein VP39"/>
    <property type="match status" value="1"/>
</dbReference>
<dbReference type="Gene3D" id="3.30.70.1170">
    <property type="entry name" value="Sun protein, domain 3"/>
    <property type="match status" value="1"/>
</dbReference>
<feature type="binding site" evidence="9">
    <location>
        <position position="484"/>
    </location>
    <ligand>
        <name>S-adenosyl-L-methionine</name>
        <dbReference type="ChEBI" id="CHEBI:59789"/>
    </ligand>
</feature>
<evidence type="ECO:0000256" key="8">
    <source>
        <dbReference type="ARBA" id="ARBA00023242"/>
    </source>
</evidence>
<dbReference type="InterPro" id="IPR029063">
    <property type="entry name" value="SAM-dependent_MTases_sf"/>
</dbReference>
<keyword evidence="7 9" id="KW-0694">RNA-binding</keyword>
<feature type="compositionally biased region" description="Polar residues" evidence="11">
    <location>
        <begin position="774"/>
        <end position="813"/>
    </location>
</feature>
<dbReference type="GO" id="GO:0000470">
    <property type="term" value="P:maturation of LSU-rRNA"/>
    <property type="evidence" value="ECO:0007669"/>
    <property type="project" value="TreeGrafter"/>
</dbReference>
<dbReference type="OrthoDB" id="427002at2759"/>
<protein>
    <recommendedName>
        <fullName evidence="12">SAM-dependent MTase RsmB/NOP-type domain-containing protein</fullName>
    </recommendedName>
</protein>
<dbReference type="GO" id="GO:0070475">
    <property type="term" value="P:rRNA base methylation"/>
    <property type="evidence" value="ECO:0007669"/>
    <property type="project" value="TreeGrafter"/>
</dbReference>
<gene>
    <name evidence="13" type="ORF">NEZAVI_LOCUS7175</name>
</gene>
<evidence type="ECO:0000256" key="6">
    <source>
        <dbReference type="ARBA" id="ARBA00022691"/>
    </source>
</evidence>
<feature type="compositionally biased region" description="Low complexity" evidence="11">
    <location>
        <begin position="890"/>
        <end position="910"/>
    </location>
</feature>
<evidence type="ECO:0000256" key="4">
    <source>
        <dbReference type="ARBA" id="ARBA00022603"/>
    </source>
</evidence>
<feature type="compositionally biased region" description="Basic and acidic residues" evidence="11">
    <location>
        <begin position="816"/>
        <end position="825"/>
    </location>
</feature>
<evidence type="ECO:0000256" key="7">
    <source>
        <dbReference type="ARBA" id="ARBA00022884"/>
    </source>
</evidence>
<dbReference type="PANTHER" id="PTHR22807">
    <property type="entry name" value="NOP2 YEAST -RELATED NOL1/NOP2/FMU SUN DOMAIN-CONTAINING"/>
    <property type="match status" value="1"/>
</dbReference>
<evidence type="ECO:0000256" key="3">
    <source>
        <dbReference type="ARBA" id="ARBA00022517"/>
    </source>
</evidence>
<dbReference type="InterPro" id="IPR018314">
    <property type="entry name" value="RsmB/NOL1/NOP2-like_CS"/>
</dbReference>
<feature type="binding site" evidence="9">
    <location>
        <begin position="433"/>
        <end position="439"/>
    </location>
    <ligand>
        <name>S-adenosyl-L-methionine</name>
        <dbReference type="ChEBI" id="CHEBI:59789"/>
    </ligand>
</feature>
<feature type="binding site" evidence="9">
    <location>
        <position position="457"/>
    </location>
    <ligand>
        <name>S-adenosyl-L-methionine</name>
        <dbReference type="ChEBI" id="CHEBI:59789"/>
    </ligand>
</feature>
<name>A0A9P0MFY4_NEZVI</name>
<feature type="compositionally biased region" description="Basic residues" evidence="11">
    <location>
        <begin position="760"/>
        <end position="772"/>
    </location>
</feature>
<feature type="compositionally biased region" description="Basic and acidic residues" evidence="11">
    <location>
        <begin position="690"/>
        <end position="699"/>
    </location>
</feature>
<keyword evidence="8" id="KW-0539">Nucleus</keyword>
<dbReference type="InterPro" id="IPR049560">
    <property type="entry name" value="MeTrfase_RsmB-F_NOP2_cat"/>
</dbReference>
<keyword evidence="10" id="KW-0175">Coiled coil</keyword>
<dbReference type="AlphaFoldDB" id="A0A9P0MFY4"/>
<organism evidence="13 14">
    <name type="scientific">Nezara viridula</name>
    <name type="common">Southern green stink bug</name>
    <name type="synonym">Cimex viridulus</name>
    <dbReference type="NCBI Taxonomy" id="85310"/>
    <lineage>
        <taxon>Eukaryota</taxon>
        <taxon>Metazoa</taxon>
        <taxon>Ecdysozoa</taxon>
        <taxon>Arthropoda</taxon>
        <taxon>Hexapoda</taxon>
        <taxon>Insecta</taxon>
        <taxon>Pterygota</taxon>
        <taxon>Neoptera</taxon>
        <taxon>Paraneoptera</taxon>
        <taxon>Hemiptera</taxon>
        <taxon>Heteroptera</taxon>
        <taxon>Panheteroptera</taxon>
        <taxon>Pentatomomorpha</taxon>
        <taxon>Pentatomoidea</taxon>
        <taxon>Pentatomidae</taxon>
        <taxon>Pentatominae</taxon>
        <taxon>Nezara</taxon>
    </lineage>
</organism>
<feature type="coiled-coil region" evidence="10">
    <location>
        <begin position="232"/>
        <end position="259"/>
    </location>
</feature>